<dbReference type="Proteomes" id="UP000812287">
    <property type="component" value="Unassembled WGS sequence"/>
</dbReference>
<evidence type="ECO:0000313" key="7">
    <source>
        <dbReference type="EMBL" id="KAG7449104.1"/>
    </source>
</evidence>
<evidence type="ECO:0000256" key="3">
    <source>
        <dbReference type="ARBA" id="ARBA00022692"/>
    </source>
</evidence>
<evidence type="ECO:0000256" key="2">
    <source>
        <dbReference type="ARBA" id="ARBA00009877"/>
    </source>
</evidence>
<dbReference type="GO" id="GO:0005743">
    <property type="term" value="C:mitochondrial inner membrane"/>
    <property type="evidence" value="ECO:0007669"/>
    <property type="project" value="TreeGrafter"/>
</dbReference>
<feature type="transmembrane region" description="Helical" evidence="6">
    <location>
        <begin position="51"/>
        <end position="72"/>
    </location>
</feature>
<comment type="subcellular location">
    <subcellularLocation>
        <location evidence="1">Membrane</location>
        <topology evidence="1">Multi-pass membrane protein</topology>
    </subcellularLocation>
</comment>
<dbReference type="OrthoDB" id="2436667at2759"/>
<comment type="similarity">
    <text evidence="2">Belongs to the OXA1/ALB3/YidC family.</text>
</comment>
<keyword evidence="8" id="KW-1185">Reference proteome</keyword>
<evidence type="ECO:0000256" key="5">
    <source>
        <dbReference type="ARBA" id="ARBA00023136"/>
    </source>
</evidence>
<organism evidence="7 8">
    <name type="scientific">Guyanagaster necrorhizus</name>
    <dbReference type="NCBI Taxonomy" id="856835"/>
    <lineage>
        <taxon>Eukaryota</taxon>
        <taxon>Fungi</taxon>
        <taxon>Dikarya</taxon>
        <taxon>Basidiomycota</taxon>
        <taxon>Agaricomycotina</taxon>
        <taxon>Agaricomycetes</taxon>
        <taxon>Agaricomycetidae</taxon>
        <taxon>Agaricales</taxon>
        <taxon>Marasmiineae</taxon>
        <taxon>Physalacriaceae</taxon>
        <taxon>Guyanagaster</taxon>
    </lineage>
</organism>
<dbReference type="PANTHER" id="PTHR12428:SF65">
    <property type="entry name" value="CYTOCHROME C OXIDASE ASSEMBLY PROTEIN COX18, MITOCHONDRIAL"/>
    <property type="match status" value="1"/>
</dbReference>
<protein>
    <recommendedName>
        <fullName evidence="9">Cytochrome oxidase biogenesis protein</fullName>
    </recommendedName>
</protein>
<dbReference type="GO" id="GO:0032979">
    <property type="term" value="P:protein insertion into mitochondrial inner membrane from matrix"/>
    <property type="evidence" value="ECO:0007669"/>
    <property type="project" value="TreeGrafter"/>
</dbReference>
<proteinExistence type="inferred from homology"/>
<evidence type="ECO:0000313" key="8">
    <source>
        <dbReference type="Proteomes" id="UP000812287"/>
    </source>
</evidence>
<comment type="caution">
    <text evidence="7">The sequence shown here is derived from an EMBL/GenBank/DDBJ whole genome shotgun (WGS) entry which is preliminary data.</text>
</comment>
<dbReference type="InterPro" id="IPR001708">
    <property type="entry name" value="YidC/ALB3/OXA1/COX18"/>
</dbReference>
<dbReference type="RefSeq" id="XP_043042604.1">
    <property type="nucleotide sequence ID" value="XM_043181805.1"/>
</dbReference>
<name>A0A9P8AV29_9AGAR</name>
<dbReference type="GO" id="GO:0032977">
    <property type="term" value="F:membrane insertase activity"/>
    <property type="evidence" value="ECO:0007669"/>
    <property type="project" value="InterPro"/>
</dbReference>
<keyword evidence="5 6" id="KW-0472">Membrane</keyword>
<sequence>MFRTCHRGLRLSSHPHHRFRALAPRRDLSSVANSFLDFATAIPYPASFPPYSSTIILVTVLTRIAVLPIAAWGNNRMLRYQQLVIPQIEKRKPYIWQEELIKMRKDGFRGDKEEARKLLSKRIQPIFKGLEKQLCKAYRCQKIPTMVVPPLSQMALFFPLSIFFGGVAADPFSGFDAESFMTLTSLSLPDETLTVPILVGLITMANVESSTWFMTVTEKQAVAQREQQRKDAASKGVHHIVPANGIKQALRVVSVLRIVFAAQVSGAVALYWATSSLCGLFQTWFMESLRRRKLGPSPSNNKGI</sequence>
<feature type="transmembrane region" description="Helical" evidence="6">
    <location>
        <begin position="260"/>
        <end position="285"/>
    </location>
</feature>
<reference evidence="7" key="1">
    <citation type="submission" date="2020-11" db="EMBL/GenBank/DDBJ databases">
        <title>Adaptations for nitrogen fixation in a non-lichenized fungal sporocarp promotes dispersal by wood-feeding termites.</title>
        <authorList>
            <consortium name="DOE Joint Genome Institute"/>
            <person name="Koch R.A."/>
            <person name="Yoon G."/>
            <person name="Arayal U."/>
            <person name="Lail K."/>
            <person name="Amirebrahimi M."/>
            <person name="Labutti K."/>
            <person name="Lipzen A."/>
            <person name="Riley R."/>
            <person name="Barry K."/>
            <person name="Henrissat B."/>
            <person name="Grigoriev I.V."/>
            <person name="Herr J.R."/>
            <person name="Aime M.C."/>
        </authorList>
    </citation>
    <scope>NUCLEOTIDE SEQUENCE</scope>
    <source>
        <strain evidence="7">MCA 3950</strain>
    </source>
</reference>
<dbReference type="GeneID" id="66104101"/>
<feature type="transmembrane region" description="Helical" evidence="6">
    <location>
        <begin position="146"/>
        <end position="169"/>
    </location>
</feature>
<keyword evidence="4 6" id="KW-1133">Transmembrane helix</keyword>
<keyword evidence="3 6" id="KW-0812">Transmembrane</keyword>
<dbReference type="PANTHER" id="PTHR12428">
    <property type="entry name" value="OXA1"/>
    <property type="match status" value="1"/>
</dbReference>
<accession>A0A9P8AV29</accession>
<evidence type="ECO:0000256" key="1">
    <source>
        <dbReference type="ARBA" id="ARBA00004141"/>
    </source>
</evidence>
<evidence type="ECO:0000256" key="4">
    <source>
        <dbReference type="ARBA" id="ARBA00022989"/>
    </source>
</evidence>
<evidence type="ECO:0000256" key="6">
    <source>
        <dbReference type="SAM" id="Phobius"/>
    </source>
</evidence>
<gene>
    <name evidence="7" type="ORF">BT62DRAFT_663176</name>
</gene>
<dbReference type="GO" id="GO:0033617">
    <property type="term" value="P:mitochondrial respiratory chain complex IV assembly"/>
    <property type="evidence" value="ECO:0007669"/>
    <property type="project" value="TreeGrafter"/>
</dbReference>
<dbReference type="EMBL" id="MU250528">
    <property type="protein sequence ID" value="KAG7449104.1"/>
    <property type="molecule type" value="Genomic_DNA"/>
</dbReference>
<dbReference type="AlphaFoldDB" id="A0A9P8AV29"/>
<evidence type="ECO:0008006" key="9">
    <source>
        <dbReference type="Google" id="ProtNLM"/>
    </source>
</evidence>